<dbReference type="Proteomes" id="UP000640509">
    <property type="component" value="Unassembled WGS sequence"/>
</dbReference>
<proteinExistence type="predicted"/>
<dbReference type="SUPFAM" id="SSF54427">
    <property type="entry name" value="NTF2-like"/>
    <property type="match status" value="1"/>
</dbReference>
<sequence>MRTQAEPVVHIDDDRFRVTEWRFAPGAETGWHRHGHDYVVVPLTDGTLRLDNAGGTHAEARLTCGVPYSRSMGVEHNVINAEDAPLSFLEIEVVDPPTRARLATLARLAECFNHRDLDGVIGCMAEDCSYEPPQANYTKGPLRCALPALRYSPPGPRPLGSDCNTRWQGEPA</sequence>
<dbReference type="InterPro" id="IPR032710">
    <property type="entry name" value="NTF2-like_dom_sf"/>
</dbReference>
<dbReference type="InterPro" id="IPR011051">
    <property type="entry name" value="RmlC_Cupin_sf"/>
</dbReference>
<dbReference type="SUPFAM" id="SSF51182">
    <property type="entry name" value="RmlC-like cupins"/>
    <property type="match status" value="1"/>
</dbReference>
<reference evidence="2" key="1">
    <citation type="journal article" date="2019" name="Int. J. Syst. Evol. Microbiol.">
        <title>The Global Catalogue of Microorganisms (GCM) 10K type strain sequencing project: providing services to taxonomists for standard genome sequencing and annotation.</title>
        <authorList>
            <consortium name="The Broad Institute Genomics Platform"/>
            <consortium name="The Broad Institute Genome Sequencing Center for Infectious Disease"/>
            <person name="Wu L."/>
            <person name="Ma J."/>
        </authorList>
    </citation>
    <scope>NUCLEOTIDE SEQUENCE [LARGE SCALE GENOMIC DNA]</scope>
    <source>
        <strain evidence="2">CGMCC 1.15419</strain>
    </source>
</reference>
<keyword evidence="2" id="KW-1185">Reference proteome</keyword>
<evidence type="ECO:0008006" key="3">
    <source>
        <dbReference type="Google" id="ProtNLM"/>
    </source>
</evidence>
<dbReference type="Gene3D" id="2.60.120.10">
    <property type="entry name" value="Jelly Rolls"/>
    <property type="match status" value="1"/>
</dbReference>
<evidence type="ECO:0000313" key="2">
    <source>
        <dbReference type="Proteomes" id="UP000640509"/>
    </source>
</evidence>
<dbReference type="EMBL" id="BMIV01000020">
    <property type="protein sequence ID" value="GGF78540.1"/>
    <property type="molecule type" value="Genomic_DNA"/>
</dbReference>
<dbReference type="InterPro" id="IPR014710">
    <property type="entry name" value="RmlC-like_jellyroll"/>
</dbReference>
<accession>A0ABQ1VN65</accession>
<name>A0ABQ1VN65_9RHOB</name>
<protein>
    <recommendedName>
        <fullName evidence="3">Cupin</fullName>
    </recommendedName>
</protein>
<comment type="caution">
    <text evidence="1">The sequence shown here is derived from an EMBL/GenBank/DDBJ whole genome shotgun (WGS) entry which is preliminary data.</text>
</comment>
<dbReference type="CDD" id="cd06982">
    <property type="entry name" value="cupin_BauB-like"/>
    <property type="match status" value="1"/>
</dbReference>
<organism evidence="1 2">
    <name type="scientific">Paracoccus acridae</name>
    <dbReference type="NCBI Taxonomy" id="1795310"/>
    <lineage>
        <taxon>Bacteria</taxon>
        <taxon>Pseudomonadati</taxon>
        <taxon>Pseudomonadota</taxon>
        <taxon>Alphaproteobacteria</taxon>
        <taxon>Rhodobacterales</taxon>
        <taxon>Paracoccaceae</taxon>
        <taxon>Paracoccus</taxon>
    </lineage>
</organism>
<evidence type="ECO:0000313" key="1">
    <source>
        <dbReference type="EMBL" id="GGF78540.1"/>
    </source>
</evidence>
<gene>
    <name evidence="1" type="ORF">GCM10011402_33930</name>
</gene>
<dbReference type="RefSeq" id="WP_308421453.1">
    <property type="nucleotide sequence ID" value="NZ_BMIV01000020.1"/>
</dbReference>